<dbReference type="AlphaFoldDB" id="A0A0F9GUC1"/>
<evidence type="ECO:0000313" key="1">
    <source>
        <dbReference type="EMBL" id="KKL66737.1"/>
    </source>
</evidence>
<reference evidence="1" key="1">
    <citation type="journal article" date="2015" name="Nature">
        <title>Complex archaea that bridge the gap between prokaryotes and eukaryotes.</title>
        <authorList>
            <person name="Spang A."/>
            <person name="Saw J.H."/>
            <person name="Jorgensen S.L."/>
            <person name="Zaremba-Niedzwiedzka K."/>
            <person name="Martijn J."/>
            <person name="Lind A.E."/>
            <person name="van Eijk R."/>
            <person name="Schleper C."/>
            <person name="Guy L."/>
            <person name="Ettema T.J."/>
        </authorList>
    </citation>
    <scope>NUCLEOTIDE SEQUENCE</scope>
</reference>
<evidence type="ECO:0008006" key="2">
    <source>
        <dbReference type="Google" id="ProtNLM"/>
    </source>
</evidence>
<accession>A0A0F9GUC1</accession>
<name>A0A0F9GUC1_9ZZZZ</name>
<protein>
    <recommendedName>
        <fullName evidence="2">Capsid protein</fullName>
    </recommendedName>
</protein>
<feature type="non-terminal residue" evidence="1">
    <location>
        <position position="412"/>
    </location>
</feature>
<comment type="caution">
    <text evidence="1">The sequence shown here is derived from an EMBL/GenBank/DDBJ whole genome shotgun (WGS) entry which is preliminary data.</text>
</comment>
<dbReference type="Pfam" id="PF17236">
    <property type="entry name" value="SU10_MCP"/>
    <property type="match status" value="1"/>
</dbReference>
<sequence length="412" mass="45454">MAGFLGMVKVSDWPDGARPKSWREMILWLYPNGRASLTALLALAKKEQVTDYEYNWYTQTFPEQRGTFTAGEMYIEPILSTAVSGGEAAGETVYVKTTEAVASEFRYGHQVLLRNASDLTADVQSKCVAVVKNGASSYVACRLLEADDNGTTGTLLTADTIKVTGNINPQGGVTPSAISYQPTKFYNKTQIFRTPLEIARTLMKTKSRTGNSYKNLKKLALELHSVEMEWASLLGIVSENTGDNGQPETTTEGLITFLRNNLSSHVRDYKSLSDYSSATWLEGGDDFMLDSTELLTRFTDQSGPSNYVGLAGSGCLKQLERLAKQNGQIVLKPASTLGFGIKIRDWVTSFATIPIITHPLFSQETTMRDTMLILKPSNIIYDYIDDTRFYGQSGKPYGFTSSGKRIDGLNEE</sequence>
<organism evidence="1">
    <name type="scientific">marine sediment metagenome</name>
    <dbReference type="NCBI Taxonomy" id="412755"/>
    <lineage>
        <taxon>unclassified sequences</taxon>
        <taxon>metagenomes</taxon>
        <taxon>ecological metagenomes</taxon>
    </lineage>
</organism>
<proteinExistence type="predicted"/>
<dbReference type="InterPro" id="IPR035198">
    <property type="entry name" value="SU10_MCP"/>
</dbReference>
<gene>
    <name evidence="1" type="ORF">LCGC14_2141980</name>
</gene>
<dbReference type="EMBL" id="LAZR01027109">
    <property type="protein sequence ID" value="KKL66737.1"/>
    <property type="molecule type" value="Genomic_DNA"/>
</dbReference>